<feature type="domain" description="Glycosyl hydrolase family 13 catalytic" evidence="5">
    <location>
        <begin position="23"/>
        <end position="448"/>
    </location>
</feature>
<dbReference type="InterPro" id="IPR017853">
    <property type="entry name" value="GH"/>
</dbReference>
<organism evidence="7 8">
    <name type="scientific">Dekkera bruxellensis</name>
    <name type="common">Brettanomyces custersii</name>
    <dbReference type="NCBI Taxonomy" id="5007"/>
    <lineage>
        <taxon>Eukaryota</taxon>
        <taxon>Fungi</taxon>
        <taxon>Dikarya</taxon>
        <taxon>Ascomycota</taxon>
        <taxon>Saccharomycotina</taxon>
        <taxon>Pichiomycetes</taxon>
        <taxon>Pichiales</taxon>
        <taxon>Pichiaceae</taxon>
        <taxon>Brettanomyces</taxon>
    </lineage>
</organism>
<keyword evidence="2" id="KW-0378">Hydrolase</keyword>
<dbReference type="InterPro" id="IPR013780">
    <property type="entry name" value="Glyco_hydro_b"/>
</dbReference>
<keyword evidence="3" id="KW-0326">Glycosidase</keyword>
<accession>A0A7D9H0C1</accession>
<evidence type="ECO:0000256" key="4">
    <source>
        <dbReference type="ARBA" id="ARBA00026248"/>
    </source>
</evidence>
<dbReference type="FunFam" id="3.20.20.80:FF:000087">
    <property type="entry name" value="Oligo-1,6-glucosidase IMA1"/>
    <property type="match status" value="1"/>
</dbReference>
<dbReference type="Proteomes" id="UP000663131">
    <property type="component" value="Chromosome 2"/>
</dbReference>
<dbReference type="SUPFAM" id="SSF51011">
    <property type="entry name" value="Glycosyl hydrolase domain"/>
    <property type="match status" value="1"/>
</dbReference>
<evidence type="ECO:0000256" key="2">
    <source>
        <dbReference type="ARBA" id="ARBA00022801"/>
    </source>
</evidence>
<dbReference type="FunFam" id="3.20.20.80:FF:000064">
    <property type="entry name" value="Oligo-1,6-glucosidase"/>
    <property type="match status" value="1"/>
</dbReference>
<dbReference type="Proteomes" id="UP000478008">
    <property type="component" value="Unassembled WGS sequence"/>
</dbReference>
<evidence type="ECO:0000313" key="7">
    <source>
        <dbReference type="EMBL" id="VUG18701.1"/>
    </source>
</evidence>
<reference evidence="6" key="3">
    <citation type="journal article" name="BMC Genomics">
        <title>New genome assemblies reveal patterns of domestication and adaptation across Brettanomyces (Dekkera) species.</title>
        <authorList>
            <person name="Roach M.J."/>
            <person name="Borneman A.R."/>
        </authorList>
    </citation>
    <scope>NUCLEOTIDE SEQUENCE</scope>
    <source>
        <strain evidence="6">UCD 2041</strain>
    </source>
</reference>
<proteinExistence type="inferred from homology"/>
<evidence type="ECO:0000256" key="1">
    <source>
        <dbReference type="ARBA" id="ARBA00008061"/>
    </source>
</evidence>
<dbReference type="GO" id="GO:0000025">
    <property type="term" value="P:maltose catabolic process"/>
    <property type="evidence" value="ECO:0007669"/>
    <property type="project" value="TreeGrafter"/>
</dbReference>
<evidence type="ECO:0000313" key="8">
    <source>
        <dbReference type="Proteomes" id="UP000478008"/>
    </source>
</evidence>
<dbReference type="PANTHER" id="PTHR10357">
    <property type="entry name" value="ALPHA-AMYLASE FAMILY MEMBER"/>
    <property type="match status" value="1"/>
</dbReference>
<comment type="similarity">
    <text evidence="1">Belongs to the glycosyl hydrolase 13 family.</text>
</comment>
<dbReference type="EMBL" id="CABFWN010000004">
    <property type="protein sequence ID" value="VUG18701.1"/>
    <property type="molecule type" value="Genomic_DNA"/>
</dbReference>
<keyword evidence="8" id="KW-1185">Reference proteome</keyword>
<keyword evidence="4" id="KW-0462">Maltose metabolism</keyword>
<evidence type="ECO:0000259" key="5">
    <source>
        <dbReference type="SMART" id="SM00642"/>
    </source>
</evidence>
<dbReference type="OrthoDB" id="1740265at2759"/>
<reference evidence="6" key="2">
    <citation type="submission" date="2020-10" db="EMBL/GenBank/DDBJ databases">
        <authorList>
            <person name="Palmer J.M."/>
        </authorList>
    </citation>
    <scope>NUCLEOTIDE SEQUENCE</scope>
    <source>
        <strain evidence="6">UCD 2041</strain>
    </source>
</reference>
<dbReference type="GO" id="GO:0004574">
    <property type="term" value="F:oligo-1,6-glucosidase activity"/>
    <property type="evidence" value="ECO:0007669"/>
    <property type="project" value="TreeGrafter"/>
</dbReference>
<gene>
    <name evidence="7" type="primary">IMA1</name>
    <name evidence="6" type="synonym">IMA1_3</name>
    <name evidence="6" type="ORF">BRETT_005340</name>
    <name evidence="7" type="ORF">DEBR0S4_00210G</name>
</gene>
<dbReference type="GO" id="GO:0005987">
    <property type="term" value="P:sucrose catabolic process"/>
    <property type="evidence" value="ECO:0007669"/>
    <property type="project" value="TreeGrafter"/>
</dbReference>
<name>A0A7D9H0C1_DEKBR</name>
<dbReference type="GO" id="GO:0033934">
    <property type="term" value="F:glucan 1,4-alpha-maltotriohydrolase activity"/>
    <property type="evidence" value="ECO:0007669"/>
    <property type="project" value="TreeGrafter"/>
</dbReference>
<dbReference type="FunFam" id="3.90.400.10:FF:000004">
    <property type="entry name" value="Oligo-1,6-glucosidase"/>
    <property type="match status" value="1"/>
</dbReference>
<dbReference type="PANTHER" id="PTHR10357:SF179">
    <property type="entry name" value="NEUTRAL AND BASIC AMINO ACID TRANSPORT PROTEIN RBAT"/>
    <property type="match status" value="1"/>
</dbReference>
<protein>
    <submittedName>
        <fullName evidence="7">DEBR0S4_00210g1_1</fullName>
    </submittedName>
    <submittedName>
        <fullName evidence="6">Integral inner nuclear membrane protein ima1</fullName>
    </submittedName>
</protein>
<evidence type="ECO:0000256" key="3">
    <source>
        <dbReference type="ARBA" id="ARBA00023295"/>
    </source>
</evidence>
<dbReference type="InterPro" id="IPR006047">
    <property type="entry name" value="GH13_cat_dom"/>
</dbReference>
<dbReference type="AlphaFoldDB" id="A0A7D9H0C1"/>
<dbReference type="SMART" id="SM00642">
    <property type="entry name" value="Aamy"/>
    <property type="match status" value="1"/>
</dbReference>
<dbReference type="Gene3D" id="3.20.20.80">
    <property type="entry name" value="Glycosidases"/>
    <property type="match status" value="1"/>
</dbReference>
<dbReference type="SUPFAM" id="SSF51445">
    <property type="entry name" value="(Trans)glycosidases"/>
    <property type="match status" value="1"/>
</dbReference>
<dbReference type="Gene3D" id="2.60.40.1180">
    <property type="entry name" value="Golgi alpha-mannosidase II"/>
    <property type="match status" value="1"/>
</dbReference>
<dbReference type="CDD" id="cd11333">
    <property type="entry name" value="AmyAc_SI_OligoGlu_DGase"/>
    <property type="match status" value="1"/>
</dbReference>
<dbReference type="Pfam" id="PF00128">
    <property type="entry name" value="Alpha-amylase"/>
    <property type="match status" value="1"/>
</dbReference>
<reference evidence="7 8" key="1">
    <citation type="submission" date="2019-07" db="EMBL/GenBank/DDBJ databases">
        <authorList>
            <person name="Friedrich A."/>
            <person name="Schacherer J."/>
        </authorList>
    </citation>
    <scope>NUCLEOTIDE SEQUENCE [LARGE SCALE GENOMIC DNA]</scope>
</reference>
<dbReference type="GO" id="GO:0004556">
    <property type="term" value="F:alpha-amylase activity"/>
    <property type="evidence" value="ECO:0007669"/>
    <property type="project" value="TreeGrafter"/>
</dbReference>
<dbReference type="InterPro" id="IPR045857">
    <property type="entry name" value="O16G_dom_2"/>
</dbReference>
<sequence length="587" mass="67739">MASELSKHPETTPEWWKEATFYQIYPASFKDSNNDGWGDINGIRSKLSYLKDLGITAVWICPFYDSPQQDMGYDIRDYDKVWPTYGTNEDIFNLIKEAHDLGIKILVDLVINHCSSEHKWFKESRASKNNAKRDWFYWRKPKGFKKDGTPLPPNNWRSYFGGSAWQYDEKTGEFYLRMFASGQPDLNWENLDCRAAIFEDSMGFWLRNGVDGFRIDTAYLYSKDTTFPDAPVTNPKSEYQDPGAFVANGPRIHEFHKLMHYYMLSQINDKRIIMTVGEVGTAGNDVRLRYTSAKSNEVSEIFTFKHTELGVSKDFKFDLVPFTLKEWKLALADSFLWINGTDSWSTVYLENHDQARSISRFADDSTPESRVASGKMLAALLVSLTGTMYIYQGQELGSINLKNTPIEEYEDVEVKTNYKIVSEKYGADSKEMKDYIKGVSSVSRDHARTPLPWSSKGSTGGFSDSAKPWFIMNKTFKDGINVADETKDPNSVLNFWKRAIKVRKENKDILVYGYNFKFYDLESNEIFAFTKEYDTKRLFAIFNFTKKDVSFKFPDAKSYKLFFGTHPDANGSVTSLKPWEGRLYYAN</sequence>
<dbReference type="Gene3D" id="3.90.400.10">
    <property type="entry name" value="Oligo-1,6-glucosidase, Domain 2"/>
    <property type="match status" value="1"/>
</dbReference>
<dbReference type="EMBL" id="CP063130">
    <property type="protein sequence ID" value="QOU18277.1"/>
    <property type="molecule type" value="Genomic_DNA"/>
</dbReference>
<dbReference type="GO" id="GO:0004575">
    <property type="term" value="F:sucrose alpha-glucosidase activity"/>
    <property type="evidence" value="ECO:0007669"/>
    <property type="project" value="TreeGrafter"/>
</dbReference>
<evidence type="ECO:0000313" key="6">
    <source>
        <dbReference type="EMBL" id="QOU18277.1"/>
    </source>
</evidence>